<dbReference type="Pfam" id="PF02582">
    <property type="entry name" value="DUF155"/>
    <property type="match status" value="1"/>
</dbReference>
<sequence length="266" mass="30659">MPFGELQKLTGRAMYISQRLDLKAFEKTRQLASSPLIVSAGHQGAAVMFRYGVIVLFNLTPVEEVSFIKGLTDFAIEPFEHYEAEEVNLCLSSALSERMPGDCIAIDEFNLARLQVVASVLAKSVILSYYETAVAETFERIEPLAHNLQHGGKYMHKGRELLAHIGDVLMIQGRMVGRVEISEKPELLWDEPQYERLYLRMAEEYELIERHRALERKLDLVSKTAETLLDLLQNRRSHRVEWYIVILIVIEILLTVYEMWRQHLLG</sequence>
<dbReference type="EMBL" id="VBRY01000007">
    <property type="protein sequence ID" value="TLS66992.1"/>
    <property type="molecule type" value="Genomic_DNA"/>
</dbReference>
<feature type="domain" description="DUF155" evidence="1">
    <location>
        <begin position="47"/>
        <end position="215"/>
    </location>
</feature>
<name>A0A5R9GSG2_9PROT</name>
<dbReference type="PANTHER" id="PTHR16255">
    <property type="entry name" value="REQUIRED FOR MEIOTIC NUCLEAR DIVISION PROTEIN 1 HOMOLOG"/>
    <property type="match status" value="1"/>
</dbReference>
<dbReference type="RefSeq" id="WP_138239383.1">
    <property type="nucleotide sequence ID" value="NZ_VBRY01000007.1"/>
</dbReference>
<reference evidence="2 3" key="1">
    <citation type="journal article" date="2019" name="Appl. Environ. Microbiol.">
        <title>Environmental Evidence and Genomic Insight of Iron-oxidizing Bacteria Preference Towards More Corrosion Resistant Stainless Steel at Higher Salinities.</title>
        <authorList>
            <person name="Garrison C.E."/>
            <person name="Price K.A."/>
            <person name="Field E.K."/>
        </authorList>
    </citation>
    <scope>NUCLEOTIDE SEQUENCE [LARGE SCALE GENOMIC DNA]</scope>
    <source>
        <strain evidence="2 3">P3</strain>
    </source>
</reference>
<proteinExistence type="predicted"/>
<evidence type="ECO:0000313" key="2">
    <source>
        <dbReference type="EMBL" id="TLS66992.1"/>
    </source>
</evidence>
<keyword evidence="3" id="KW-1185">Reference proteome</keyword>
<dbReference type="Proteomes" id="UP000306585">
    <property type="component" value="Unassembled WGS sequence"/>
</dbReference>
<dbReference type="OrthoDB" id="529323at2"/>
<dbReference type="PANTHER" id="PTHR16255:SF1">
    <property type="entry name" value="REQUIRED FOR MEIOTIC NUCLEAR DIVISION PROTEIN 1 HOMOLOG"/>
    <property type="match status" value="1"/>
</dbReference>
<evidence type="ECO:0000313" key="3">
    <source>
        <dbReference type="Proteomes" id="UP000306585"/>
    </source>
</evidence>
<evidence type="ECO:0000259" key="1">
    <source>
        <dbReference type="Pfam" id="PF02582"/>
    </source>
</evidence>
<accession>A0A5R9GSG2</accession>
<comment type="caution">
    <text evidence="2">The sequence shown here is derived from an EMBL/GenBank/DDBJ whole genome shotgun (WGS) entry which is preliminary data.</text>
</comment>
<dbReference type="InterPro" id="IPR003734">
    <property type="entry name" value="DUF155"/>
</dbReference>
<organism evidence="2 3">
    <name type="scientific">Mariprofundus erugo</name>
    <dbReference type="NCBI Taxonomy" id="2528639"/>
    <lineage>
        <taxon>Bacteria</taxon>
        <taxon>Pseudomonadati</taxon>
        <taxon>Pseudomonadota</taxon>
        <taxon>Candidatius Mariprofundia</taxon>
        <taxon>Mariprofundales</taxon>
        <taxon>Mariprofundaceae</taxon>
        <taxon>Mariprofundus</taxon>
    </lineage>
</organism>
<protein>
    <submittedName>
        <fullName evidence="2">RMD1 family protein</fullName>
    </submittedName>
</protein>
<dbReference type="InterPro" id="IPR051624">
    <property type="entry name" value="RMD1/Sad1-interacting"/>
</dbReference>
<dbReference type="AlphaFoldDB" id="A0A5R9GSG2"/>
<gene>
    <name evidence="2" type="ORF">FEF65_08530</name>
</gene>